<sequence length="923" mass="103168">MKILNYAILINLFFLKYGYALPHPEVEQRKLKNKNDNFSRINHHIDRNHNGATVVGSDSMKNGHSFIQKKAKNSKGASKGSFISKLKPKTNNSKVTEKPKDGKKKTPRFNINSKNKKNVKNSSTKSKSSTKGLMNITKRSKTKKVPIKSHKEDSDDFEDHEDDEEDVPAQKNKGFATKAKKGLVGVAGKIADYGLPIATKFATEAINKRLNNNGNLDDGLTDGDSDLDKNILGGDDDGDEDIDFGSSDEDDKSVKSQPKKSKNPKTKGLKKKTNKNEDEDMSDIFGNDEKGVSKKGDEDDEDMDLDLDDDVEEKKKVEDDEDEEEHKSHKVRNDDEDEDEDESDHNSDKDDDESGDDFDLDNGEGENEDEEEDESGSQDHDEYTSKFKIPSGLEYLGAGYDLIKGNPLGDNITLLDPGYKSNVIQMHWNKNVENISNSMKYLQPVGGWIRPYSSCHKVETVNEINSSDSILKSLSADASVSFSLAGDALKFAASAKYKKLDSASKSGTSKMFINKSYCFKYVAGISTSLPWDFTLGFQSSLDRLVKNFKGLESDSNCKPYIYREDPGNNNCYKMGIADWMELFNTFGTHVATKIYLGGKIFTTMEVKKNQEKKLSDQGLDVKAILSAEIKNTNIDSNVQVSTIKSSNSKDNLLDTKKSTFVLGGDIYGKGKTMDFIEWSKSVSKHPMPIKAEFTPISHFMDKGLHEAYNKAYLYYGKVILESDFLRYQNQMQLSPEQFMMELDIEHTSGKGMTSLKCKDGKSIQFGFVMSTLKDNRHEVTECPTHRSECSAPNNDEIIYSTIWMGCRSENLINLTQKLTKDKEPTCDSGYNILLGSYFYDSKSNYLLMKPCKLGENKCDVDGEIDYTWMVCTKKFWQLNTRSKVVKKSDLSAISCAPGEKIAFGKNTAASTGAKSVATASFSS</sequence>
<dbReference type="AlphaFoldDB" id="A0A976QR96"/>
<feature type="chain" id="PRO_5036893916" description="MACPF domain-containing protein" evidence="2">
    <location>
        <begin position="21"/>
        <end position="923"/>
    </location>
</feature>
<evidence type="ECO:0000313" key="4">
    <source>
        <dbReference type="EMBL" id="UKJ90180.2"/>
    </source>
</evidence>
<dbReference type="EMBL" id="CP056068">
    <property type="protein sequence ID" value="UKJ90180.2"/>
    <property type="molecule type" value="Genomic_DNA"/>
</dbReference>
<accession>A0A976QR96</accession>
<feature type="compositionally biased region" description="Acidic residues" evidence="1">
    <location>
        <begin position="234"/>
        <end position="251"/>
    </location>
</feature>
<feature type="compositionally biased region" description="Basic residues" evidence="1">
    <location>
        <begin position="257"/>
        <end position="273"/>
    </location>
</feature>
<feature type="compositionally biased region" description="Acidic residues" evidence="1">
    <location>
        <begin position="298"/>
        <end position="311"/>
    </location>
</feature>
<gene>
    <name evidence="4" type="ORF">MACJ_001111</name>
</gene>
<feature type="compositionally biased region" description="Low complexity" evidence="1">
    <location>
        <begin position="120"/>
        <end position="131"/>
    </location>
</feature>
<name>A0A976QR96_THEOR</name>
<reference evidence="4" key="1">
    <citation type="submission" date="2022-07" db="EMBL/GenBank/DDBJ databases">
        <title>Evaluation of T. orientalis genome assembly methods using nanopore sequencing and analysis of variation between genomes.</title>
        <authorList>
            <person name="Yam J."/>
            <person name="Micallef M.L."/>
            <person name="Liu M."/>
            <person name="Djordjevic S.P."/>
            <person name="Bogema D.R."/>
            <person name="Jenkins C."/>
        </authorList>
    </citation>
    <scope>NUCLEOTIDE SEQUENCE</scope>
    <source>
        <strain evidence="4">Fish Creek</strain>
    </source>
</reference>
<feature type="region of interest" description="Disordered" evidence="1">
    <location>
        <begin position="69"/>
        <end position="179"/>
    </location>
</feature>
<evidence type="ECO:0000256" key="2">
    <source>
        <dbReference type="SAM" id="SignalP"/>
    </source>
</evidence>
<feature type="signal peptide" evidence="2">
    <location>
        <begin position="1"/>
        <end position="20"/>
    </location>
</feature>
<feature type="compositionally biased region" description="Acidic residues" evidence="1">
    <location>
        <begin position="334"/>
        <end position="376"/>
    </location>
</feature>
<feature type="domain" description="MACPF" evidence="3">
    <location>
        <begin position="378"/>
        <end position="731"/>
    </location>
</feature>
<evidence type="ECO:0000259" key="3">
    <source>
        <dbReference type="PROSITE" id="PS51412"/>
    </source>
</evidence>
<evidence type="ECO:0000313" key="5">
    <source>
        <dbReference type="Proteomes" id="UP000244803"/>
    </source>
</evidence>
<dbReference type="OrthoDB" id="5954510at2759"/>
<dbReference type="PROSITE" id="PS51412">
    <property type="entry name" value="MACPF_2"/>
    <property type="match status" value="1"/>
</dbReference>
<feature type="region of interest" description="Disordered" evidence="1">
    <location>
        <begin position="210"/>
        <end position="384"/>
    </location>
</feature>
<evidence type="ECO:0000256" key="1">
    <source>
        <dbReference type="SAM" id="MobiDB-lite"/>
    </source>
</evidence>
<dbReference type="Proteomes" id="UP000244803">
    <property type="component" value="Chromosome 2"/>
</dbReference>
<feature type="compositionally biased region" description="Basic residues" evidence="1">
    <location>
        <begin position="138"/>
        <end position="148"/>
    </location>
</feature>
<dbReference type="Pfam" id="PF01823">
    <property type="entry name" value="MACPF"/>
    <property type="match status" value="1"/>
</dbReference>
<protein>
    <recommendedName>
        <fullName evidence="3">MACPF domain-containing protein</fullName>
    </recommendedName>
</protein>
<keyword evidence="2" id="KW-0732">Signal</keyword>
<proteinExistence type="predicted"/>
<dbReference type="InterPro" id="IPR020864">
    <property type="entry name" value="MACPF"/>
</dbReference>
<organism evidence="4 5">
    <name type="scientific">Theileria orientalis</name>
    <dbReference type="NCBI Taxonomy" id="68886"/>
    <lineage>
        <taxon>Eukaryota</taxon>
        <taxon>Sar</taxon>
        <taxon>Alveolata</taxon>
        <taxon>Apicomplexa</taxon>
        <taxon>Aconoidasida</taxon>
        <taxon>Piroplasmida</taxon>
        <taxon>Theileriidae</taxon>
        <taxon>Theileria</taxon>
    </lineage>
</organism>
<feature type="compositionally biased region" description="Basic and acidic residues" evidence="1">
    <location>
        <begin position="287"/>
        <end position="297"/>
    </location>
</feature>
<feature type="compositionally biased region" description="Acidic residues" evidence="1">
    <location>
        <begin position="154"/>
        <end position="167"/>
    </location>
</feature>